<feature type="transmembrane region" description="Helical" evidence="2">
    <location>
        <begin position="264"/>
        <end position="286"/>
    </location>
</feature>
<gene>
    <name evidence="3" type="ORF">TRIHO_28210</name>
</gene>
<feature type="region of interest" description="Disordered" evidence="1">
    <location>
        <begin position="1"/>
        <end position="38"/>
    </location>
</feature>
<sequence>MADIAPFPAPNQGSASRAAANAMTAPPETVPAGQSRPRDPRLDFYRGIAMFIILVAHVPGNRWGGWIPARFGFSDATEIFVFCSGMASAIAFGGSFARHGWWLGTARVAYRCWQVYWAHIGLFFFLAMSMAVLDLTLASDKSYIGSLNLHPFFSNTVSQMVGIFTLTYVPNYFDILPMYLVVLALMPAVMGLRHAGRWAVAGFSVALWLLANPYVLGLGPNGLSLPAEPWSDREWFFNPFGWQLLFFTGFAFMSGWLPKPPVHWGLAVLAACFLIFSAPFGSWKVFSWLNAAAPDLGATIRPVWSVIGEWREKTDFGLLRFVHFLSLAYLAWIVAGAGGRNLYARGNSLLARIWTGILAVVTKVGQQSLAIFITSMALARFLGAALDQTDRSIAATAVANLCGFVLIIACAYGAGWFKSQPWRRKR</sequence>
<keyword evidence="4" id="KW-1185">Reference proteome</keyword>
<keyword evidence="2" id="KW-0472">Membrane</keyword>
<feature type="transmembrane region" description="Helical" evidence="2">
    <location>
        <begin position="393"/>
        <end position="417"/>
    </location>
</feature>
<protein>
    <submittedName>
        <fullName evidence="3">OpgC protein</fullName>
    </submittedName>
</protein>
<dbReference type="AlphaFoldDB" id="A0A132BVE5"/>
<evidence type="ECO:0000313" key="4">
    <source>
        <dbReference type="Proteomes" id="UP000068382"/>
    </source>
</evidence>
<keyword evidence="2" id="KW-1133">Transmembrane helix</keyword>
<feature type="transmembrane region" description="Helical" evidence="2">
    <location>
        <begin position="199"/>
        <end position="216"/>
    </location>
</feature>
<dbReference type="PATRIC" id="fig|1768241.3.peg.2954"/>
<proteinExistence type="predicted"/>
<feature type="transmembrane region" description="Helical" evidence="2">
    <location>
        <begin position="44"/>
        <end position="64"/>
    </location>
</feature>
<dbReference type="InterPro" id="IPR014550">
    <property type="entry name" value="UCP028704_OpgC"/>
</dbReference>
<feature type="transmembrane region" description="Helical" evidence="2">
    <location>
        <begin position="236"/>
        <end position="257"/>
    </location>
</feature>
<dbReference type="Pfam" id="PF10129">
    <property type="entry name" value="OpgC_C"/>
    <property type="match status" value="1"/>
</dbReference>
<dbReference type="PANTHER" id="PTHR38592:SF3">
    <property type="entry name" value="BLL4819 PROTEIN"/>
    <property type="match status" value="1"/>
</dbReference>
<keyword evidence="2" id="KW-0812">Transmembrane</keyword>
<name>A0A132BVE5_9RHOB</name>
<dbReference type="EMBL" id="LPUY01000076">
    <property type="protein sequence ID" value="KUP92333.1"/>
    <property type="molecule type" value="Genomic_DNA"/>
</dbReference>
<dbReference type="RefSeq" id="WP_068244912.1">
    <property type="nucleotide sequence ID" value="NZ_LPUY01000076.1"/>
</dbReference>
<feature type="transmembrane region" description="Helical" evidence="2">
    <location>
        <begin position="318"/>
        <end position="337"/>
    </location>
</feature>
<evidence type="ECO:0000256" key="1">
    <source>
        <dbReference type="SAM" id="MobiDB-lite"/>
    </source>
</evidence>
<dbReference type="OrthoDB" id="9775975at2"/>
<feature type="transmembrane region" description="Helical" evidence="2">
    <location>
        <begin position="76"/>
        <end position="96"/>
    </location>
</feature>
<feature type="transmembrane region" description="Helical" evidence="2">
    <location>
        <begin position="116"/>
        <end position="137"/>
    </location>
</feature>
<evidence type="ECO:0000256" key="2">
    <source>
        <dbReference type="SAM" id="Phobius"/>
    </source>
</evidence>
<feature type="compositionally biased region" description="Low complexity" evidence="1">
    <location>
        <begin position="15"/>
        <end position="25"/>
    </location>
</feature>
<accession>A0A132BVE5</accession>
<dbReference type="PIRSF" id="PIRSF028704">
    <property type="entry name" value="UPC028704"/>
    <property type="match status" value="1"/>
</dbReference>
<organism evidence="3 4">
    <name type="scientific">Tritonibacter horizontis</name>
    <dbReference type="NCBI Taxonomy" id="1768241"/>
    <lineage>
        <taxon>Bacteria</taxon>
        <taxon>Pseudomonadati</taxon>
        <taxon>Pseudomonadota</taxon>
        <taxon>Alphaproteobacteria</taxon>
        <taxon>Rhodobacterales</taxon>
        <taxon>Paracoccaceae</taxon>
        <taxon>Tritonibacter</taxon>
    </lineage>
</organism>
<dbReference type="PANTHER" id="PTHR38592">
    <property type="entry name" value="BLL4819 PROTEIN"/>
    <property type="match status" value="1"/>
</dbReference>
<evidence type="ECO:0000313" key="3">
    <source>
        <dbReference type="EMBL" id="KUP92333.1"/>
    </source>
</evidence>
<comment type="caution">
    <text evidence="3">The sequence shown here is derived from an EMBL/GenBank/DDBJ whole genome shotgun (WGS) entry which is preliminary data.</text>
</comment>
<dbReference type="Proteomes" id="UP000068382">
    <property type="component" value="Unassembled WGS sequence"/>
</dbReference>
<reference evidence="3 4" key="1">
    <citation type="submission" date="2015-12" db="EMBL/GenBank/DDBJ databases">
        <title>Genome sequence of the marine Rhodobacteraceae strain O3.65, Candidatus Tritonibacter horizontis.</title>
        <authorList>
            <person name="Poehlein A."/>
            <person name="Giebel H.A."/>
            <person name="Voget S."/>
            <person name="Brinkhoff T."/>
        </authorList>
    </citation>
    <scope>NUCLEOTIDE SEQUENCE [LARGE SCALE GENOMIC DNA]</scope>
    <source>
        <strain evidence="3 4">O3.65</strain>
    </source>
</reference>
<feature type="transmembrane region" description="Helical" evidence="2">
    <location>
        <begin position="349"/>
        <end position="373"/>
    </location>
</feature>